<proteinExistence type="predicted"/>
<name>A0A1G6XPR9_9BURK</name>
<sequence length="51" mass="5422">MAQDTTTTPHLGEHHHAPDGVEAVVPLMPIVLPVVGGVLMFLLAFIAIYMA</sequence>
<evidence type="ECO:0000256" key="1">
    <source>
        <dbReference type="SAM" id="Phobius"/>
    </source>
</evidence>
<dbReference type="EMBL" id="FMZC01000009">
    <property type="protein sequence ID" value="SDD79306.1"/>
    <property type="molecule type" value="Genomic_DNA"/>
</dbReference>
<feature type="transmembrane region" description="Helical" evidence="1">
    <location>
        <begin position="30"/>
        <end position="50"/>
    </location>
</feature>
<accession>A0A1G6XPR9</accession>
<dbReference type="RefSeq" id="WP_175537765.1">
    <property type="nucleotide sequence ID" value="NZ_FMZC01000009.1"/>
</dbReference>
<dbReference type="Proteomes" id="UP000198781">
    <property type="component" value="Unassembled WGS sequence"/>
</dbReference>
<keyword evidence="1" id="KW-0472">Membrane</keyword>
<dbReference type="AlphaFoldDB" id="A0A1G6XPR9"/>
<evidence type="ECO:0000313" key="3">
    <source>
        <dbReference type="Proteomes" id="UP000198781"/>
    </source>
</evidence>
<keyword evidence="1" id="KW-1133">Transmembrane helix</keyword>
<evidence type="ECO:0000313" key="2">
    <source>
        <dbReference type="EMBL" id="SDD79306.1"/>
    </source>
</evidence>
<organism evidence="2 3">
    <name type="scientific">Paracidovorax valerianellae</name>
    <dbReference type="NCBI Taxonomy" id="187868"/>
    <lineage>
        <taxon>Bacteria</taxon>
        <taxon>Pseudomonadati</taxon>
        <taxon>Pseudomonadota</taxon>
        <taxon>Betaproteobacteria</taxon>
        <taxon>Burkholderiales</taxon>
        <taxon>Comamonadaceae</taxon>
        <taxon>Paracidovorax</taxon>
    </lineage>
</organism>
<reference evidence="2 3" key="1">
    <citation type="submission" date="2016-10" db="EMBL/GenBank/DDBJ databases">
        <authorList>
            <person name="de Groot N.N."/>
        </authorList>
    </citation>
    <scope>NUCLEOTIDE SEQUENCE [LARGE SCALE GENOMIC DNA]</scope>
    <source>
        <strain evidence="2 3">DSM 16619</strain>
    </source>
</reference>
<dbReference type="STRING" id="187868.SAMN05192589_10954"/>
<protein>
    <submittedName>
        <fullName evidence="2">Uncharacterized protein</fullName>
    </submittedName>
</protein>
<keyword evidence="3" id="KW-1185">Reference proteome</keyword>
<keyword evidence="1" id="KW-0812">Transmembrane</keyword>
<gene>
    <name evidence="2" type="ORF">SAMN05192589_10954</name>
</gene>